<protein>
    <recommendedName>
        <fullName evidence="7">Bacterial CdiA-CT RNAse A domain-containing protein</fullName>
    </recommendedName>
</protein>
<proteinExistence type="predicted"/>
<gene>
    <name evidence="5" type="ORF">GCM10009838_61700</name>
</gene>
<dbReference type="InterPro" id="IPR041436">
    <property type="entry name" value="RNAse_A_bac"/>
</dbReference>
<dbReference type="EMBL" id="BAAAQM010000043">
    <property type="protein sequence ID" value="GAA1990253.1"/>
    <property type="molecule type" value="Genomic_DNA"/>
</dbReference>
<dbReference type="Pfam" id="PF18431">
    <property type="entry name" value="RNAse_A_bac"/>
    <property type="match status" value="1"/>
</dbReference>
<evidence type="ECO:0000259" key="3">
    <source>
        <dbReference type="Pfam" id="PF18431"/>
    </source>
</evidence>
<feature type="domain" description="Bacterial CdiA-CT RNAse A" evidence="3">
    <location>
        <begin position="349"/>
        <end position="466"/>
    </location>
</feature>
<dbReference type="InterPro" id="IPR049082">
    <property type="entry name" value="T7SS_signal"/>
</dbReference>
<keyword evidence="1" id="KW-0175">Coiled coil</keyword>
<keyword evidence="6" id="KW-1185">Reference proteome</keyword>
<sequence>MGRPSGWDVLGLDGDPTPGVVESVEALAKQFGDFAHDVESAYRSLNSFGGDAAALQWVGQTADTFKSNFGPLPGRLQKLYTSYSEASDALSAYAPKLLAAQNKADSALRQAQDTHADLQRATITANSAASDLKTAQQNQVVNPNQQAVTDAQTAHDTAQKNLDAAKGKLDALSAQAKQAHDDRISAAKDCARALHHAQSDGIHNKHWWQHVAADVLSTADDVLSSVGHFVEGMAYELDDILKSLFSPQSLLGIAETVAGLLMMVAGTGGEIGGIALDLTGVGALLGVPAAALSGGLIVAGGGLAAKGLHDWMAAMANGDYSSWPRNKRNGPQPPKLRNADPGGDEEYGGHSYGKHVGQSNDALADRLKNDPRPNAVSTYETYEDEERFAQMVVDKRRPDIIKWLRTAKPGDKQPFEVTNLDQVTGRSLSRSDWANGLPPQPVMGAKVVIKADPNAPNGYYILTSHPSGDLAPTWLPKP</sequence>
<feature type="coiled-coil region" evidence="1">
    <location>
        <begin position="155"/>
        <end position="182"/>
    </location>
</feature>
<feature type="region of interest" description="Disordered" evidence="2">
    <location>
        <begin position="322"/>
        <end position="355"/>
    </location>
</feature>
<dbReference type="RefSeq" id="WP_344660672.1">
    <property type="nucleotide sequence ID" value="NZ_BAAAQM010000043.1"/>
</dbReference>
<feature type="domain" description="Putative T7SS secretion signal" evidence="4">
    <location>
        <begin position="19"/>
        <end position="182"/>
    </location>
</feature>
<name>A0ABN2SPI0_9ACTN</name>
<evidence type="ECO:0000259" key="4">
    <source>
        <dbReference type="Pfam" id="PF21725"/>
    </source>
</evidence>
<reference evidence="5 6" key="1">
    <citation type="journal article" date="2019" name="Int. J. Syst. Evol. Microbiol.">
        <title>The Global Catalogue of Microorganisms (GCM) 10K type strain sequencing project: providing services to taxonomists for standard genome sequencing and annotation.</title>
        <authorList>
            <consortium name="The Broad Institute Genomics Platform"/>
            <consortium name="The Broad Institute Genome Sequencing Center for Infectious Disease"/>
            <person name="Wu L."/>
            <person name="Ma J."/>
        </authorList>
    </citation>
    <scope>NUCLEOTIDE SEQUENCE [LARGE SCALE GENOMIC DNA]</scope>
    <source>
        <strain evidence="5 6">JCM 16013</strain>
    </source>
</reference>
<evidence type="ECO:0000256" key="2">
    <source>
        <dbReference type="SAM" id="MobiDB-lite"/>
    </source>
</evidence>
<evidence type="ECO:0000313" key="6">
    <source>
        <dbReference type="Proteomes" id="UP001499854"/>
    </source>
</evidence>
<accession>A0ABN2SPI0</accession>
<dbReference type="Proteomes" id="UP001499854">
    <property type="component" value="Unassembled WGS sequence"/>
</dbReference>
<dbReference type="Gene3D" id="1.10.287.1060">
    <property type="entry name" value="ESAT-6-like"/>
    <property type="match status" value="1"/>
</dbReference>
<comment type="caution">
    <text evidence="5">The sequence shown here is derived from an EMBL/GenBank/DDBJ whole genome shotgun (WGS) entry which is preliminary data.</text>
</comment>
<dbReference type="SUPFAM" id="SSF140453">
    <property type="entry name" value="EsxAB dimer-like"/>
    <property type="match status" value="1"/>
</dbReference>
<evidence type="ECO:0008006" key="7">
    <source>
        <dbReference type="Google" id="ProtNLM"/>
    </source>
</evidence>
<evidence type="ECO:0000313" key="5">
    <source>
        <dbReference type="EMBL" id="GAA1990253.1"/>
    </source>
</evidence>
<dbReference type="Pfam" id="PF21725">
    <property type="entry name" value="T7SS_signal"/>
    <property type="match status" value="1"/>
</dbReference>
<dbReference type="InterPro" id="IPR036689">
    <property type="entry name" value="ESAT-6-like_sf"/>
</dbReference>
<organism evidence="5 6">
    <name type="scientific">Catenulispora subtropica</name>
    <dbReference type="NCBI Taxonomy" id="450798"/>
    <lineage>
        <taxon>Bacteria</taxon>
        <taxon>Bacillati</taxon>
        <taxon>Actinomycetota</taxon>
        <taxon>Actinomycetes</taxon>
        <taxon>Catenulisporales</taxon>
        <taxon>Catenulisporaceae</taxon>
        <taxon>Catenulispora</taxon>
    </lineage>
</organism>
<dbReference type="CDD" id="cd20684">
    <property type="entry name" value="CdiA-CT_Yk_RNaseA-like"/>
    <property type="match status" value="1"/>
</dbReference>
<evidence type="ECO:0000256" key="1">
    <source>
        <dbReference type="SAM" id="Coils"/>
    </source>
</evidence>